<sequence length="302" mass="33480">MSTYMSSRRVLSEANDIDSTRIFFVSAITSNLRPAFLLKHDHNTFTPPPSQTTSYSIMPDLGAARVLRLRLIRTILLSQYFDHWRWRNARPVARRWNTSPGRGYDLVSLSVQASAIFQLEASRPITRSPSPAACASPDPVREITTHIPSRPRYRHRRCLSPSRLSDLDSSPCLGIITTNTRLACPLTFYPIPSPSYIHPPHPPHHQGHGECQKKTSDTGKQALRRAKCGLGRAAPANSSSVLLHAPRASGARRSTNAFQAAACRPRSLLRADPTSNLVVSALFRSSNSCGGYSRFKYFISSS</sequence>
<reference evidence="1" key="1">
    <citation type="submission" date="2023-03" db="EMBL/GenBank/DDBJ databases">
        <title>Massive genome expansion in bonnet fungi (Mycena s.s.) driven by repeated elements and novel gene families across ecological guilds.</title>
        <authorList>
            <consortium name="Lawrence Berkeley National Laboratory"/>
            <person name="Harder C.B."/>
            <person name="Miyauchi S."/>
            <person name="Viragh M."/>
            <person name="Kuo A."/>
            <person name="Thoen E."/>
            <person name="Andreopoulos B."/>
            <person name="Lu D."/>
            <person name="Skrede I."/>
            <person name="Drula E."/>
            <person name="Henrissat B."/>
            <person name="Morin E."/>
            <person name="Kohler A."/>
            <person name="Barry K."/>
            <person name="LaButti K."/>
            <person name="Morin E."/>
            <person name="Salamov A."/>
            <person name="Lipzen A."/>
            <person name="Mereny Z."/>
            <person name="Hegedus B."/>
            <person name="Baldrian P."/>
            <person name="Stursova M."/>
            <person name="Weitz H."/>
            <person name="Taylor A."/>
            <person name="Grigoriev I.V."/>
            <person name="Nagy L.G."/>
            <person name="Martin F."/>
            <person name="Kauserud H."/>
        </authorList>
    </citation>
    <scope>NUCLEOTIDE SEQUENCE</scope>
    <source>
        <strain evidence="1">CBHHK182m</strain>
    </source>
</reference>
<dbReference type="EMBL" id="JARKIB010000905">
    <property type="protein sequence ID" value="KAJ7689363.1"/>
    <property type="molecule type" value="Genomic_DNA"/>
</dbReference>
<proteinExistence type="predicted"/>
<evidence type="ECO:0000313" key="2">
    <source>
        <dbReference type="Proteomes" id="UP001215598"/>
    </source>
</evidence>
<name>A0AAD7DEC9_9AGAR</name>
<accession>A0AAD7DEC9</accession>
<dbReference type="AlphaFoldDB" id="A0AAD7DEC9"/>
<protein>
    <submittedName>
        <fullName evidence="1">Uncharacterized protein</fullName>
    </submittedName>
</protein>
<comment type="caution">
    <text evidence="1">The sequence shown here is derived from an EMBL/GenBank/DDBJ whole genome shotgun (WGS) entry which is preliminary data.</text>
</comment>
<keyword evidence="2" id="KW-1185">Reference proteome</keyword>
<gene>
    <name evidence="1" type="ORF">B0H16DRAFT_1009198</name>
</gene>
<evidence type="ECO:0000313" key="1">
    <source>
        <dbReference type="EMBL" id="KAJ7689363.1"/>
    </source>
</evidence>
<organism evidence="1 2">
    <name type="scientific">Mycena metata</name>
    <dbReference type="NCBI Taxonomy" id="1033252"/>
    <lineage>
        <taxon>Eukaryota</taxon>
        <taxon>Fungi</taxon>
        <taxon>Dikarya</taxon>
        <taxon>Basidiomycota</taxon>
        <taxon>Agaricomycotina</taxon>
        <taxon>Agaricomycetes</taxon>
        <taxon>Agaricomycetidae</taxon>
        <taxon>Agaricales</taxon>
        <taxon>Marasmiineae</taxon>
        <taxon>Mycenaceae</taxon>
        <taxon>Mycena</taxon>
    </lineage>
</organism>
<dbReference type="Proteomes" id="UP001215598">
    <property type="component" value="Unassembled WGS sequence"/>
</dbReference>